<dbReference type="OrthoDB" id="9805504at2"/>
<dbReference type="Pfam" id="PF00565">
    <property type="entry name" value="SNase"/>
    <property type="match status" value="1"/>
</dbReference>
<comment type="caution">
    <text evidence="5">The sequence shown here is derived from an EMBL/GenBank/DDBJ whole genome shotgun (WGS) entry which is preliminary data.</text>
</comment>
<dbReference type="GO" id="GO:0004519">
    <property type="term" value="F:endonuclease activity"/>
    <property type="evidence" value="ECO:0007669"/>
    <property type="project" value="UniProtKB-KW"/>
</dbReference>
<dbReference type="InterPro" id="IPR035437">
    <property type="entry name" value="SNase_OB-fold_sf"/>
</dbReference>
<reference evidence="5 6" key="1">
    <citation type="journal article" date="2014" name="Genome Announc.">
        <title>Draft Genome Sequence of Advenella kashmirensis Strain W13003, a Polycyclic Aromatic Hydrocarbon-Degrading Bacterium.</title>
        <authorList>
            <person name="Wang X."/>
            <person name="Jin D."/>
            <person name="Zhou L."/>
            <person name="Wu L."/>
            <person name="An W."/>
            <person name="Zhao L."/>
        </authorList>
    </citation>
    <scope>NUCLEOTIDE SEQUENCE [LARGE SCALE GENOMIC DNA]</scope>
    <source>
        <strain evidence="5 6">W13003</strain>
    </source>
</reference>
<dbReference type="EMBL" id="AYXT01000013">
    <property type="protein sequence ID" value="ETF00566.1"/>
    <property type="molecule type" value="Genomic_DNA"/>
</dbReference>
<sequence length="180" mass="20268">MKNRLAEFVSVALLVAILIGAMWLDRANNTAPMLDAVVERVIDGDTLDVLINNQPVRLRLIGIDAPELSQSHGRDVKRFLASLIEGQPVRVALEDEDKYGRSLAEVFVTTMDPTSHQQSDMSVNALLVRTGRAWAYRYQGEVQYSAYGDLEADARAKKRGLWVDSDAIEPWQWRKTQVNQ</sequence>
<dbReference type="PATRIC" id="fig|1424334.3.peg.3870"/>
<dbReference type="PROSITE" id="PS50830">
    <property type="entry name" value="TNASE_3"/>
    <property type="match status" value="1"/>
</dbReference>
<dbReference type="HOGENOM" id="CLU_046484_7_3_4"/>
<dbReference type="RefSeq" id="WP_024006782.1">
    <property type="nucleotide sequence ID" value="NZ_KI650982.1"/>
</dbReference>
<keyword evidence="6" id="KW-1185">Reference proteome</keyword>
<dbReference type="InterPro" id="IPR002071">
    <property type="entry name" value="Thermonucl_AS"/>
</dbReference>
<dbReference type="GO" id="GO:0003676">
    <property type="term" value="F:nucleic acid binding"/>
    <property type="evidence" value="ECO:0007669"/>
    <property type="project" value="InterPro"/>
</dbReference>
<dbReference type="Gene3D" id="2.40.50.90">
    <property type="match status" value="1"/>
</dbReference>
<dbReference type="Proteomes" id="UP000018733">
    <property type="component" value="Unassembled WGS sequence"/>
</dbReference>
<dbReference type="PANTHER" id="PTHR12302">
    <property type="entry name" value="EBNA2 BINDING PROTEIN P100"/>
    <property type="match status" value="1"/>
</dbReference>
<dbReference type="PANTHER" id="PTHR12302:SF3">
    <property type="entry name" value="SERINE_THREONINE-PROTEIN KINASE 31"/>
    <property type="match status" value="1"/>
</dbReference>
<dbReference type="SUPFAM" id="SSF50199">
    <property type="entry name" value="Staphylococcal nuclease"/>
    <property type="match status" value="1"/>
</dbReference>
<dbReference type="PROSITE" id="PS01284">
    <property type="entry name" value="TNASE_2"/>
    <property type="match status" value="1"/>
</dbReference>
<dbReference type="STRING" id="1424334.W822_19260"/>
<feature type="domain" description="TNase-like" evidence="4">
    <location>
        <begin position="32"/>
        <end position="164"/>
    </location>
</feature>
<evidence type="ECO:0000313" key="6">
    <source>
        <dbReference type="Proteomes" id="UP000018733"/>
    </source>
</evidence>
<protein>
    <submittedName>
        <fullName evidence="5">Nuclease</fullName>
    </submittedName>
</protein>
<evidence type="ECO:0000256" key="2">
    <source>
        <dbReference type="ARBA" id="ARBA00022759"/>
    </source>
</evidence>
<dbReference type="AlphaFoldDB" id="V8QKV2"/>
<keyword evidence="3" id="KW-0378">Hydrolase</keyword>
<keyword evidence="2" id="KW-0255">Endonuclease</keyword>
<dbReference type="eggNOG" id="COG1525">
    <property type="taxonomic scope" value="Bacteria"/>
</dbReference>
<evidence type="ECO:0000259" key="4">
    <source>
        <dbReference type="PROSITE" id="PS50830"/>
    </source>
</evidence>
<accession>V8QKV2</accession>
<name>V8QKV2_9BURK</name>
<keyword evidence="1" id="KW-0540">Nuclease</keyword>
<dbReference type="InterPro" id="IPR016071">
    <property type="entry name" value="Staphylococal_nuclease_OB-fold"/>
</dbReference>
<dbReference type="GO" id="GO:0016787">
    <property type="term" value="F:hydrolase activity"/>
    <property type="evidence" value="ECO:0007669"/>
    <property type="project" value="UniProtKB-KW"/>
</dbReference>
<evidence type="ECO:0000256" key="1">
    <source>
        <dbReference type="ARBA" id="ARBA00022722"/>
    </source>
</evidence>
<gene>
    <name evidence="5" type="ORF">W822_19260</name>
</gene>
<proteinExistence type="predicted"/>
<dbReference type="SMART" id="SM00318">
    <property type="entry name" value="SNc"/>
    <property type="match status" value="1"/>
</dbReference>
<evidence type="ECO:0000313" key="5">
    <source>
        <dbReference type="EMBL" id="ETF00566.1"/>
    </source>
</evidence>
<evidence type="ECO:0000256" key="3">
    <source>
        <dbReference type="ARBA" id="ARBA00022801"/>
    </source>
</evidence>
<dbReference type="PROSITE" id="PS01123">
    <property type="entry name" value="TNASE_1"/>
    <property type="match status" value="1"/>
</dbReference>
<organism evidence="5 6">
    <name type="scientific">Advenella kashmirensis W13003</name>
    <dbReference type="NCBI Taxonomy" id="1424334"/>
    <lineage>
        <taxon>Bacteria</taxon>
        <taxon>Pseudomonadati</taxon>
        <taxon>Pseudomonadota</taxon>
        <taxon>Betaproteobacteria</taxon>
        <taxon>Burkholderiales</taxon>
        <taxon>Alcaligenaceae</taxon>
    </lineage>
</organism>